<sequence length="262" mass="29114">MSRVARDFCSFLSAFLAGLCLALAIHQFVYLASYTTDAQVASGADCYAREGGCSLNAKVDLKSKHRDAKSGNASQIRIFCWIMVPYMMPLMTMMIINESWGPRCNGFAFVAPRIAVGELNLPLIDVNAPAFEASQFHTVEWKRIWLSAWQLHSNGAEQKYDYFLLVRSKNYVVVENARRMLSSLDPSKPFMLGRRMQRKVIELQGGQESYDADYLTADAGIVLSNGAFAKMVTLGFSGTSSDPVIRLNCGSHSVTKSYDTQL</sequence>
<dbReference type="WBParaSite" id="maker-uti_cns_0045611-snap-gene-3.36-mRNA-1">
    <property type="protein sequence ID" value="maker-uti_cns_0045611-snap-gene-3.36-mRNA-1"/>
    <property type="gene ID" value="maker-uti_cns_0045611-snap-gene-3.36"/>
</dbReference>
<evidence type="ECO:0000256" key="9">
    <source>
        <dbReference type="ARBA" id="ARBA00022968"/>
    </source>
</evidence>
<protein>
    <recommendedName>
        <fullName evidence="4">N-acetylgalactosaminide beta-1,3-galactosyltransferase</fullName>
        <ecNumber evidence="4">2.4.1.122</ecNumber>
    </recommendedName>
</protein>
<accession>A0A1I8J2M7</accession>
<evidence type="ECO:0000256" key="5">
    <source>
        <dbReference type="ARBA" id="ARBA00022676"/>
    </source>
</evidence>
<evidence type="ECO:0000256" key="11">
    <source>
        <dbReference type="ARBA" id="ARBA00023136"/>
    </source>
</evidence>
<dbReference type="Gene3D" id="3.90.550.50">
    <property type="match status" value="1"/>
</dbReference>
<dbReference type="Proteomes" id="UP000095280">
    <property type="component" value="Unplaced"/>
</dbReference>
<dbReference type="EC" id="2.4.1.122" evidence="4"/>
<keyword evidence="13" id="KW-1185">Reference proteome</keyword>
<name>A0A1I8J2M7_9PLAT</name>
<comment type="pathway">
    <text evidence="2">Protein modification; protein glycosylation.</text>
</comment>
<dbReference type="InterPro" id="IPR003378">
    <property type="entry name" value="Fringe-like_glycosylTrfase"/>
</dbReference>
<dbReference type="GO" id="GO:0016020">
    <property type="term" value="C:membrane"/>
    <property type="evidence" value="ECO:0007669"/>
    <property type="project" value="UniProtKB-SubCell"/>
</dbReference>
<keyword evidence="10" id="KW-1133">Transmembrane helix</keyword>
<dbReference type="PANTHER" id="PTHR23033">
    <property type="entry name" value="BETA1,3-GALACTOSYLTRANSFERASE"/>
    <property type="match status" value="1"/>
</dbReference>
<organism evidence="13 14">
    <name type="scientific">Macrostomum lignano</name>
    <dbReference type="NCBI Taxonomy" id="282301"/>
    <lineage>
        <taxon>Eukaryota</taxon>
        <taxon>Metazoa</taxon>
        <taxon>Spiralia</taxon>
        <taxon>Lophotrochozoa</taxon>
        <taxon>Platyhelminthes</taxon>
        <taxon>Rhabditophora</taxon>
        <taxon>Macrostomorpha</taxon>
        <taxon>Macrostomida</taxon>
        <taxon>Macrostomidae</taxon>
        <taxon>Macrostomum</taxon>
    </lineage>
</organism>
<keyword evidence="6" id="KW-0808">Transferase</keyword>
<dbReference type="AlphaFoldDB" id="A0A1I8J2M7"/>
<evidence type="ECO:0000313" key="13">
    <source>
        <dbReference type="Proteomes" id="UP000095280"/>
    </source>
</evidence>
<keyword evidence="5" id="KW-0328">Glycosyltransferase</keyword>
<evidence type="ECO:0000256" key="8">
    <source>
        <dbReference type="ARBA" id="ARBA00022741"/>
    </source>
</evidence>
<evidence type="ECO:0000256" key="1">
    <source>
        <dbReference type="ARBA" id="ARBA00004606"/>
    </source>
</evidence>
<keyword evidence="7" id="KW-0812">Transmembrane</keyword>
<evidence type="ECO:0000256" key="10">
    <source>
        <dbReference type="ARBA" id="ARBA00022989"/>
    </source>
</evidence>
<dbReference type="Pfam" id="PF02434">
    <property type="entry name" value="Fringe"/>
    <property type="match status" value="1"/>
</dbReference>
<dbReference type="GO" id="GO:0016263">
    <property type="term" value="F:glycoprotein-N-acetylgalactosamine 3-beta-galactosyltransferase activity"/>
    <property type="evidence" value="ECO:0007669"/>
    <property type="project" value="UniProtKB-EC"/>
</dbReference>
<comment type="similarity">
    <text evidence="3">Belongs to the glycosyltransferase 31 family. Beta3-Gal-T subfamily.</text>
</comment>
<reference evidence="14" key="1">
    <citation type="submission" date="2016-11" db="UniProtKB">
        <authorList>
            <consortium name="WormBaseParasite"/>
        </authorList>
    </citation>
    <scope>IDENTIFICATION</scope>
</reference>
<dbReference type="PANTHER" id="PTHR23033:SF49">
    <property type="entry name" value="PUTATIVE-RELATED"/>
    <property type="match status" value="1"/>
</dbReference>
<evidence type="ECO:0000256" key="4">
    <source>
        <dbReference type="ARBA" id="ARBA00012557"/>
    </source>
</evidence>
<keyword evidence="11" id="KW-0472">Membrane</keyword>
<feature type="domain" description="Fringe-like glycosyltransferase" evidence="12">
    <location>
        <begin position="156"/>
        <end position="232"/>
    </location>
</feature>
<dbReference type="GO" id="GO:0000166">
    <property type="term" value="F:nucleotide binding"/>
    <property type="evidence" value="ECO:0007669"/>
    <property type="project" value="UniProtKB-KW"/>
</dbReference>
<evidence type="ECO:0000313" key="14">
    <source>
        <dbReference type="WBParaSite" id="maker-uti_cns_0045611-snap-gene-3.36-mRNA-1"/>
    </source>
</evidence>
<keyword evidence="8" id="KW-0547">Nucleotide-binding</keyword>
<evidence type="ECO:0000256" key="2">
    <source>
        <dbReference type="ARBA" id="ARBA00004922"/>
    </source>
</evidence>
<evidence type="ECO:0000259" key="12">
    <source>
        <dbReference type="Pfam" id="PF02434"/>
    </source>
</evidence>
<proteinExistence type="inferred from homology"/>
<evidence type="ECO:0000256" key="3">
    <source>
        <dbReference type="ARBA" id="ARBA00006462"/>
    </source>
</evidence>
<keyword evidence="9" id="KW-0735">Signal-anchor</keyword>
<evidence type="ECO:0000256" key="6">
    <source>
        <dbReference type="ARBA" id="ARBA00022679"/>
    </source>
</evidence>
<evidence type="ECO:0000256" key="7">
    <source>
        <dbReference type="ARBA" id="ARBA00022692"/>
    </source>
</evidence>
<dbReference type="InterPro" id="IPR026050">
    <property type="entry name" value="C1GALT1/C1GALT1_chp1"/>
</dbReference>
<comment type="subcellular location">
    <subcellularLocation>
        <location evidence="1">Membrane</location>
        <topology evidence="1">Single-pass type II membrane protein</topology>
    </subcellularLocation>
</comment>